<proteinExistence type="predicted"/>
<name>A0A1E3I482_9TREE</name>
<organism evidence="1 2">
    <name type="scientific">Cryptococcus amylolentus CBS 6039</name>
    <dbReference type="NCBI Taxonomy" id="1295533"/>
    <lineage>
        <taxon>Eukaryota</taxon>
        <taxon>Fungi</taxon>
        <taxon>Dikarya</taxon>
        <taxon>Basidiomycota</taxon>
        <taxon>Agaricomycotina</taxon>
        <taxon>Tremellomycetes</taxon>
        <taxon>Tremellales</taxon>
        <taxon>Cryptococcaceae</taxon>
        <taxon>Cryptococcus</taxon>
    </lineage>
</organism>
<accession>A0A1E3I482</accession>
<keyword evidence="2" id="KW-1185">Reference proteome</keyword>
<dbReference type="EMBL" id="AWGJ01000002">
    <property type="protein sequence ID" value="ODN83348.1"/>
    <property type="molecule type" value="Genomic_DNA"/>
</dbReference>
<dbReference type="GeneID" id="30152816"/>
<dbReference type="AlphaFoldDB" id="A0A1E3I482"/>
<protein>
    <submittedName>
        <fullName evidence="1">Uncharacterized protein</fullName>
    </submittedName>
</protein>
<dbReference type="RefSeq" id="XP_018997348.1">
    <property type="nucleotide sequence ID" value="XM_019134921.1"/>
</dbReference>
<sequence length="114" mass="12788">MAPREEDMLTDSFAGIVADANCPITFPHGSSYDSGIYVYLVKQPHTTCSHPRRKVQRLSVNQRAAVHLIILAQTQLNIPKVALTERGRRYSLTDAHARAWKAIPQHTSGPQRQK</sequence>
<dbReference type="Proteomes" id="UP000094065">
    <property type="component" value="Unassembled WGS sequence"/>
</dbReference>
<evidence type="ECO:0000313" key="1">
    <source>
        <dbReference type="EMBL" id="ODN83348.1"/>
    </source>
</evidence>
<comment type="caution">
    <text evidence="1">The sequence shown here is derived from an EMBL/GenBank/DDBJ whole genome shotgun (WGS) entry which is preliminary data.</text>
</comment>
<reference evidence="1 2" key="1">
    <citation type="submission" date="2016-06" db="EMBL/GenBank/DDBJ databases">
        <title>Evolution of pathogenesis and genome organization in the Tremellales.</title>
        <authorList>
            <person name="Cuomo C."/>
            <person name="Litvintseva A."/>
            <person name="Heitman J."/>
            <person name="Chen Y."/>
            <person name="Sun S."/>
            <person name="Springer D."/>
            <person name="Dromer F."/>
            <person name="Young S."/>
            <person name="Zeng Q."/>
            <person name="Chapman S."/>
            <person name="Gujja S."/>
            <person name="Saif S."/>
            <person name="Birren B."/>
        </authorList>
    </citation>
    <scope>NUCLEOTIDE SEQUENCE [LARGE SCALE GENOMIC DNA]</scope>
    <source>
        <strain evidence="1 2">CBS 6039</strain>
    </source>
</reference>
<gene>
    <name evidence="1" type="ORF">L202_01507</name>
</gene>
<evidence type="ECO:0000313" key="2">
    <source>
        <dbReference type="Proteomes" id="UP000094065"/>
    </source>
</evidence>